<protein>
    <recommendedName>
        <fullName evidence="2 7">DNA repair protein RecO</fullName>
    </recommendedName>
    <alternativeName>
        <fullName evidence="6 7">Recombination protein O</fullName>
    </alternativeName>
</protein>
<evidence type="ECO:0000256" key="5">
    <source>
        <dbReference type="ARBA" id="ARBA00023204"/>
    </source>
</evidence>
<sequence length="247" mass="28248">MLEKVEGVIIRTQDYGETHIIATLLSNKLGKIGVLARGAKKPKSRMSAVTQLFIHGEYLVRLGKGLSVIEQGDVIQSHRKIREDIFLTAYASYLAELTNILLDEKSPNYYIYQQFLATLNGIVEGKDPLVLSMMYEMKLYKVAGFAPIIDYCQSCQRSDQIRAFSIKEAGVLCQRCLSVDPNHWPINETQYKLLRLFTDVDMERVANITVKQDNKLVIQQILEQYYDTYGGLALKSRKFLKQIDKLQ</sequence>
<dbReference type="NCBIfam" id="TIGR00613">
    <property type="entry name" value="reco"/>
    <property type="match status" value="1"/>
</dbReference>
<dbReference type="SUPFAM" id="SSF57863">
    <property type="entry name" value="ArfGap/RecO-like zinc finger"/>
    <property type="match status" value="1"/>
</dbReference>
<evidence type="ECO:0000256" key="4">
    <source>
        <dbReference type="ARBA" id="ARBA00023172"/>
    </source>
</evidence>
<dbReference type="InterPro" id="IPR012340">
    <property type="entry name" value="NA-bd_OB-fold"/>
</dbReference>
<dbReference type="PANTHER" id="PTHR33991:SF1">
    <property type="entry name" value="DNA REPAIR PROTEIN RECO"/>
    <property type="match status" value="1"/>
</dbReference>
<dbReference type="RefSeq" id="WP_344913571.1">
    <property type="nucleotide sequence ID" value="NZ_BAABDL010000135.1"/>
</dbReference>
<dbReference type="SUPFAM" id="SSF50249">
    <property type="entry name" value="Nucleic acid-binding proteins"/>
    <property type="match status" value="1"/>
</dbReference>
<proteinExistence type="inferred from homology"/>
<feature type="domain" description="DNA replication/recombination mediator RecO N-terminal" evidence="8">
    <location>
        <begin position="1"/>
        <end position="77"/>
    </location>
</feature>
<evidence type="ECO:0000256" key="1">
    <source>
        <dbReference type="ARBA" id="ARBA00007452"/>
    </source>
</evidence>
<evidence type="ECO:0000313" key="10">
    <source>
        <dbReference type="Proteomes" id="UP001501734"/>
    </source>
</evidence>
<evidence type="ECO:0000259" key="8">
    <source>
        <dbReference type="Pfam" id="PF11967"/>
    </source>
</evidence>
<dbReference type="InterPro" id="IPR042242">
    <property type="entry name" value="RecO_C"/>
</dbReference>
<accession>A0ABP7W1A4</accession>
<evidence type="ECO:0000313" key="9">
    <source>
        <dbReference type="EMBL" id="GAA4078885.1"/>
    </source>
</evidence>
<dbReference type="HAMAP" id="MF_00201">
    <property type="entry name" value="RecO"/>
    <property type="match status" value="1"/>
</dbReference>
<comment type="caution">
    <text evidence="9">The sequence shown here is derived from an EMBL/GenBank/DDBJ whole genome shotgun (WGS) entry which is preliminary data.</text>
</comment>
<evidence type="ECO:0000256" key="2">
    <source>
        <dbReference type="ARBA" id="ARBA00021310"/>
    </source>
</evidence>
<dbReference type="Proteomes" id="UP001501734">
    <property type="component" value="Unassembled WGS sequence"/>
</dbReference>
<dbReference type="Pfam" id="PF11967">
    <property type="entry name" value="RecO_N"/>
    <property type="match status" value="1"/>
</dbReference>
<keyword evidence="10" id="KW-1185">Reference proteome</keyword>
<comment type="function">
    <text evidence="7">Involved in DNA repair and RecF pathway recombination.</text>
</comment>
<gene>
    <name evidence="7 9" type="primary">recO</name>
    <name evidence="9" type="ORF">GCM10022410_24060</name>
</gene>
<dbReference type="InterPro" id="IPR003717">
    <property type="entry name" value="RecO"/>
</dbReference>
<dbReference type="Pfam" id="PF02565">
    <property type="entry name" value="RecO_C"/>
    <property type="match status" value="1"/>
</dbReference>
<dbReference type="EMBL" id="BAABDL010000135">
    <property type="protein sequence ID" value="GAA4078885.1"/>
    <property type="molecule type" value="Genomic_DNA"/>
</dbReference>
<comment type="similarity">
    <text evidence="1 7">Belongs to the RecO family.</text>
</comment>
<keyword evidence="4 7" id="KW-0233">DNA recombination</keyword>
<evidence type="ECO:0000256" key="7">
    <source>
        <dbReference type="HAMAP-Rule" id="MF_00201"/>
    </source>
</evidence>
<organism evidence="9 10">
    <name type="scientific">Amphibacillus indicireducens</name>
    <dbReference type="NCBI Taxonomy" id="1076330"/>
    <lineage>
        <taxon>Bacteria</taxon>
        <taxon>Bacillati</taxon>
        <taxon>Bacillota</taxon>
        <taxon>Bacilli</taxon>
        <taxon>Bacillales</taxon>
        <taxon>Bacillaceae</taxon>
        <taxon>Amphibacillus</taxon>
    </lineage>
</organism>
<name>A0ABP7W1A4_9BACI</name>
<reference evidence="10" key="1">
    <citation type="journal article" date="2019" name="Int. J. Syst. Evol. Microbiol.">
        <title>The Global Catalogue of Microorganisms (GCM) 10K type strain sequencing project: providing services to taxonomists for standard genome sequencing and annotation.</title>
        <authorList>
            <consortium name="The Broad Institute Genomics Platform"/>
            <consortium name="The Broad Institute Genome Sequencing Center for Infectious Disease"/>
            <person name="Wu L."/>
            <person name="Ma J."/>
        </authorList>
    </citation>
    <scope>NUCLEOTIDE SEQUENCE [LARGE SCALE GENOMIC DNA]</scope>
    <source>
        <strain evidence="10">JCM 17250</strain>
    </source>
</reference>
<keyword evidence="3 7" id="KW-0227">DNA damage</keyword>
<dbReference type="InterPro" id="IPR022572">
    <property type="entry name" value="DNA_rep/recomb_RecO_N"/>
</dbReference>
<dbReference type="Gene3D" id="1.20.1440.120">
    <property type="entry name" value="Recombination protein O, C-terminal domain"/>
    <property type="match status" value="1"/>
</dbReference>
<dbReference type="PANTHER" id="PTHR33991">
    <property type="entry name" value="DNA REPAIR PROTEIN RECO"/>
    <property type="match status" value="1"/>
</dbReference>
<dbReference type="InterPro" id="IPR037278">
    <property type="entry name" value="ARFGAP/RecO"/>
</dbReference>
<keyword evidence="5 7" id="KW-0234">DNA repair</keyword>
<evidence type="ECO:0000256" key="3">
    <source>
        <dbReference type="ARBA" id="ARBA00022763"/>
    </source>
</evidence>
<evidence type="ECO:0000256" key="6">
    <source>
        <dbReference type="ARBA" id="ARBA00033409"/>
    </source>
</evidence>
<dbReference type="Gene3D" id="2.40.50.140">
    <property type="entry name" value="Nucleic acid-binding proteins"/>
    <property type="match status" value="1"/>
</dbReference>